<accession>A0AA39M2P5</accession>
<feature type="active site" description="Proton acceptor" evidence="7 8">
    <location>
        <position position="902"/>
    </location>
</feature>
<comment type="similarity">
    <text evidence="2 7">Belongs to the uracil-DNA glycosylase (UDG) superfamily. UNG family.</text>
</comment>
<keyword evidence="15" id="KW-1185">Reference proteome</keyword>
<dbReference type="InterPro" id="IPR018085">
    <property type="entry name" value="Ura-DNA_Glyclase_AS"/>
</dbReference>
<sequence length="1060" mass="120189">MCSARCLALTLVIMATIGYGIQLVSELTGVVKNESMRSDYQSYMQLIPTVIAVLIHLLAWIGIVKNSKCLLLPFIISFFFTLVAFILVLVWCIYTVNTENKHHHLTDEQFEDLKEYIWFKVTLYTVLGLIEILCSVSVIYTYCKMARSDAMGDVSSPTQQHPMMVQRSVSQHSYPPTPGSTGMTSQPSMDYAQLQPVPSHDIYMDSHQHHHVYNDPPPPQQQPPPQSAPQQHQPPPGPTRRYQQTQKQTLQQQQQVNQQMQLVERHMGVTQSRQSAYQKAQKRSQQQSSTAYIRHEALNATSSHQPQHQQQHYVQAQPQQMQNQHHMDYMHAPPQTPHPQQQHQQQFVQMEHPPPQQNYRQQPMRQAPQQHQPVQQHQMQPPNQEIMPPRAKQARMTTSYVDQQNQMPPPQQNQIFHQQQPMPQQHHIPQQQQQIVHHQQPQGHIQQTQHVYVDPQPPPQRQIHSQPPPQHVPQHSVAQQHVQHPQHGHPQMAPPPPPQQQQPLPPQPQQMHPPPQHPTSIAPGPVPHPHPAPPAAAVHHAPPPQAQAPPAQVFHDLENDSQVVSAKEHYRQLKRKFRDIVYENECYQEELRNLQRKLLKLSRDKNFLLDRLIIYEKDNLSESSDDSDASVATVEEKPKAVPKKKARPPPKRKQAANANAGPSTSGAGATTGGSSRRTSRPAPPKVKVEVTPLPPLTKTSSQPSTSGLGNSRQQQHHQHQMHHFQHIDDSSSDRLKPLSPEDFVLLAFSTICSCSVIVVNRAFLSIMTSKSVKIPEMFLRASRAAKKVESVSASSITFCTTNASNTAGPSSAVELPEIPEEEQSACTPALPYDFLKASIEDEKWRELLDVEFKKKYMTEIVEFLDRQKKKAGVQVFPPRDEIFSAFNLTPFDKIRVVLLGQDPYHDDGQAHGLCFSVKHGIRPPPSLKNMYKELVTDIGKFNVPTHGCLIPWAEQGIFMLNASLTVEAHKANSHSKIGWQRFTDEVIKIINRHADGVVFLLWGGFAHKKEALIDRKKHAVIKAAHPSPLSFRHFQGCKCFSKTNEALGRLGKQPIDWNSL</sequence>
<feature type="compositionally biased region" description="Pro residues" evidence="10">
    <location>
        <begin position="215"/>
        <end position="238"/>
    </location>
</feature>
<feature type="coiled-coil region" evidence="9">
    <location>
        <begin position="577"/>
        <end position="611"/>
    </location>
</feature>
<dbReference type="SMART" id="SM00987">
    <property type="entry name" value="UreE_C"/>
    <property type="match status" value="1"/>
</dbReference>
<feature type="compositionally biased region" description="Low complexity" evidence="10">
    <location>
        <begin position="655"/>
        <end position="676"/>
    </location>
</feature>
<evidence type="ECO:0000256" key="2">
    <source>
        <dbReference type="ARBA" id="ARBA00008184"/>
    </source>
</evidence>
<evidence type="ECO:0000256" key="7">
    <source>
        <dbReference type="HAMAP-Rule" id="MF_03166"/>
    </source>
</evidence>
<dbReference type="GO" id="GO:0005739">
    <property type="term" value="C:mitochondrion"/>
    <property type="evidence" value="ECO:0007669"/>
    <property type="project" value="UniProtKB-SubCell"/>
</dbReference>
<dbReference type="EMBL" id="JAUCMV010000002">
    <property type="protein sequence ID" value="KAK0419431.1"/>
    <property type="molecule type" value="Genomic_DNA"/>
</dbReference>
<feature type="transmembrane region" description="Helical" evidence="11">
    <location>
        <begin position="70"/>
        <end position="96"/>
    </location>
</feature>
<feature type="compositionally biased region" description="Low complexity" evidence="10">
    <location>
        <begin position="361"/>
        <end position="384"/>
    </location>
</feature>
<dbReference type="InterPro" id="IPR002043">
    <property type="entry name" value="UDG_fam1"/>
</dbReference>
<feature type="compositionally biased region" description="Polar residues" evidence="10">
    <location>
        <begin position="697"/>
        <end position="712"/>
    </location>
</feature>
<keyword evidence="5 7" id="KW-0378">Hydrolase</keyword>
<evidence type="ECO:0000313" key="14">
    <source>
        <dbReference type="EMBL" id="KAK0419431.1"/>
    </source>
</evidence>
<dbReference type="AlphaFoldDB" id="A0AA39M2P5"/>
<feature type="domain" description="Uracil-DNA glycosylase-like" evidence="13">
    <location>
        <begin position="887"/>
        <end position="1047"/>
    </location>
</feature>
<dbReference type="FunFam" id="3.40.470.10:FF:000001">
    <property type="entry name" value="Uracil-DNA glycosylase"/>
    <property type="match status" value="1"/>
</dbReference>
<evidence type="ECO:0000256" key="3">
    <source>
        <dbReference type="ARBA" id="ARBA00012030"/>
    </source>
</evidence>
<dbReference type="Pfam" id="PF24237">
    <property type="entry name" value="INO80E"/>
    <property type="match status" value="1"/>
</dbReference>
<feature type="compositionally biased region" description="Basic residues" evidence="10">
    <location>
        <begin position="714"/>
        <end position="724"/>
    </location>
</feature>
<feature type="compositionally biased region" description="Low complexity" evidence="10">
    <location>
        <begin position="274"/>
        <end position="289"/>
    </location>
</feature>
<feature type="compositionally biased region" description="Low complexity" evidence="10">
    <location>
        <begin position="338"/>
        <end position="351"/>
    </location>
</feature>
<comment type="caution">
    <text evidence="14">The sequence shown here is derived from an EMBL/GenBank/DDBJ whole genome shotgun (WGS) entry which is preliminary data.</text>
</comment>
<feature type="signal peptide" evidence="12">
    <location>
        <begin position="1"/>
        <end position="20"/>
    </location>
</feature>
<dbReference type="Proteomes" id="UP001175271">
    <property type="component" value="Unassembled WGS sequence"/>
</dbReference>
<feature type="compositionally biased region" description="Pro residues" evidence="10">
    <location>
        <begin position="455"/>
        <end position="471"/>
    </location>
</feature>
<feature type="compositionally biased region" description="Low complexity" evidence="10">
    <location>
        <begin position="304"/>
        <end position="324"/>
    </location>
</feature>
<feature type="region of interest" description="Disordered" evidence="10">
    <location>
        <begin position="151"/>
        <end position="191"/>
    </location>
</feature>
<gene>
    <name evidence="14" type="ORF">QR680_014141</name>
</gene>
<evidence type="ECO:0000256" key="8">
    <source>
        <dbReference type="PROSITE-ProRule" id="PRU10072"/>
    </source>
</evidence>
<keyword evidence="12" id="KW-0732">Signal</keyword>
<evidence type="ECO:0000256" key="12">
    <source>
        <dbReference type="SAM" id="SignalP"/>
    </source>
</evidence>
<keyword evidence="11" id="KW-1133">Transmembrane helix</keyword>
<dbReference type="Pfam" id="PF03167">
    <property type="entry name" value="UDG"/>
    <property type="match status" value="1"/>
</dbReference>
<evidence type="ECO:0000256" key="9">
    <source>
        <dbReference type="SAM" id="Coils"/>
    </source>
</evidence>
<keyword evidence="9" id="KW-0175">Coiled coil</keyword>
<feature type="compositionally biased region" description="Pro residues" evidence="10">
    <location>
        <begin position="524"/>
        <end position="534"/>
    </location>
</feature>
<feature type="compositionally biased region" description="Basic residues" evidence="10">
    <location>
        <begin position="640"/>
        <end position="654"/>
    </location>
</feature>
<feature type="compositionally biased region" description="Polar residues" evidence="10">
    <location>
        <begin position="155"/>
        <end position="188"/>
    </location>
</feature>
<evidence type="ECO:0000256" key="11">
    <source>
        <dbReference type="SAM" id="Phobius"/>
    </source>
</evidence>
<keyword evidence="7" id="KW-0539">Nucleus</keyword>
<evidence type="ECO:0000256" key="6">
    <source>
        <dbReference type="ARBA" id="ARBA00023204"/>
    </source>
</evidence>
<dbReference type="SMART" id="SM00986">
    <property type="entry name" value="UDG"/>
    <property type="match status" value="1"/>
</dbReference>
<evidence type="ECO:0000256" key="5">
    <source>
        <dbReference type="ARBA" id="ARBA00022801"/>
    </source>
</evidence>
<dbReference type="EC" id="3.2.2.27" evidence="3 7"/>
<keyword evidence="11" id="KW-0812">Transmembrane</keyword>
<comment type="catalytic activity">
    <reaction evidence="1 7">
        <text>Hydrolyzes single-stranded DNA or mismatched double-stranded DNA and polynucleotides, releasing free uracil.</text>
        <dbReference type="EC" id="3.2.2.27"/>
    </reaction>
</comment>
<feature type="region of interest" description="Disordered" evidence="10">
    <location>
        <begin position="208"/>
        <end position="550"/>
    </location>
</feature>
<dbReference type="NCBIfam" id="TIGR00628">
    <property type="entry name" value="ung"/>
    <property type="match status" value="1"/>
</dbReference>
<keyword evidence="11" id="KW-0472">Membrane</keyword>
<dbReference type="HAMAP" id="MF_00148">
    <property type="entry name" value="UDG"/>
    <property type="match status" value="1"/>
</dbReference>
<evidence type="ECO:0000256" key="1">
    <source>
        <dbReference type="ARBA" id="ARBA00001400"/>
    </source>
</evidence>
<feature type="compositionally biased region" description="Low complexity" evidence="10">
    <location>
        <begin position="243"/>
        <end position="262"/>
    </location>
</feature>
<dbReference type="GO" id="GO:0097510">
    <property type="term" value="P:base-excision repair, AP site formation via deaminated base removal"/>
    <property type="evidence" value="ECO:0007669"/>
    <property type="project" value="TreeGrafter"/>
</dbReference>
<dbReference type="SUPFAM" id="SSF52141">
    <property type="entry name" value="Uracil-DNA glycosylase-like"/>
    <property type="match status" value="1"/>
</dbReference>
<keyword evidence="4 7" id="KW-0227">DNA damage</keyword>
<feature type="compositionally biased region" description="Low complexity" evidence="10">
    <location>
        <begin position="472"/>
        <end position="491"/>
    </location>
</feature>
<dbReference type="InterPro" id="IPR005122">
    <property type="entry name" value="Uracil-DNA_glycosylase-like"/>
</dbReference>
<evidence type="ECO:0000259" key="13">
    <source>
        <dbReference type="SMART" id="SM00986"/>
    </source>
</evidence>
<dbReference type="GO" id="GO:0005634">
    <property type="term" value="C:nucleus"/>
    <property type="evidence" value="ECO:0007669"/>
    <property type="project" value="UniProtKB-SubCell"/>
</dbReference>
<feature type="transmembrane region" description="Helical" evidence="11">
    <location>
        <begin position="116"/>
        <end position="142"/>
    </location>
</feature>
<dbReference type="NCBIfam" id="NF003589">
    <property type="entry name" value="PRK05254.1-2"/>
    <property type="match status" value="1"/>
</dbReference>
<evidence type="ECO:0000256" key="10">
    <source>
        <dbReference type="SAM" id="MobiDB-lite"/>
    </source>
</evidence>
<dbReference type="Gene3D" id="3.40.470.10">
    <property type="entry name" value="Uracil-DNA glycosylase-like domain"/>
    <property type="match status" value="1"/>
</dbReference>
<feature type="compositionally biased region" description="Pro residues" evidence="10">
    <location>
        <begin position="492"/>
        <end position="517"/>
    </location>
</feature>
<keyword evidence="7" id="KW-0496">Mitochondrion</keyword>
<comment type="function">
    <text evidence="7">Excises uracil residues from the DNA which can arise as a result of misincorporation of dUMP residues by DNA polymerase or due to deamination of cytosine.</text>
</comment>
<feature type="chain" id="PRO_5041244939" description="Uracil-DNA glycosylase" evidence="12">
    <location>
        <begin position="21"/>
        <end position="1060"/>
    </location>
</feature>
<feature type="region of interest" description="Disordered" evidence="10">
    <location>
        <begin position="620"/>
        <end position="734"/>
    </location>
</feature>
<dbReference type="NCBIfam" id="NF003588">
    <property type="entry name" value="PRK05254.1-1"/>
    <property type="match status" value="1"/>
</dbReference>
<feature type="transmembrane region" description="Helical" evidence="11">
    <location>
        <begin position="44"/>
        <end position="63"/>
    </location>
</feature>
<dbReference type="InterPro" id="IPR036895">
    <property type="entry name" value="Uracil-DNA_glycosylase-like_sf"/>
</dbReference>
<comment type="subcellular location">
    <subcellularLocation>
        <location evidence="7">Mitochondrion</location>
    </subcellularLocation>
    <subcellularLocation>
        <location evidence="7">Nucleus</location>
    </subcellularLocation>
</comment>
<evidence type="ECO:0000256" key="4">
    <source>
        <dbReference type="ARBA" id="ARBA00022763"/>
    </source>
</evidence>
<evidence type="ECO:0000313" key="15">
    <source>
        <dbReference type="Proteomes" id="UP001175271"/>
    </source>
</evidence>
<keyword evidence="6 7" id="KW-0234">DNA repair</keyword>
<dbReference type="NCBIfam" id="NF003592">
    <property type="entry name" value="PRK05254.1-5"/>
    <property type="match status" value="1"/>
</dbReference>
<reference evidence="14" key="1">
    <citation type="submission" date="2023-06" db="EMBL/GenBank/DDBJ databases">
        <title>Genomic analysis of the entomopathogenic nematode Steinernema hermaphroditum.</title>
        <authorList>
            <person name="Schwarz E.M."/>
            <person name="Heppert J.K."/>
            <person name="Baniya A."/>
            <person name="Schwartz H.T."/>
            <person name="Tan C.-H."/>
            <person name="Antoshechkin I."/>
            <person name="Sternberg P.W."/>
            <person name="Goodrich-Blair H."/>
            <person name="Dillman A.R."/>
        </authorList>
    </citation>
    <scope>NUCLEOTIDE SEQUENCE</scope>
    <source>
        <strain evidence="14">PS9179</strain>
        <tissue evidence="14">Whole animal</tissue>
    </source>
</reference>
<protein>
    <recommendedName>
        <fullName evidence="3 7">Uracil-DNA glycosylase</fullName>
        <shortName evidence="7">UDG</shortName>
        <ecNumber evidence="3 7">3.2.2.27</ecNumber>
    </recommendedName>
</protein>
<feature type="compositionally biased region" description="Basic and acidic residues" evidence="10">
    <location>
        <begin position="725"/>
        <end position="734"/>
    </location>
</feature>
<feature type="compositionally biased region" description="Low complexity" evidence="10">
    <location>
        <begin position="412"/>
        <end position="450"/>
    </location>
</feature>
<dbReference type="GO" id="GO:0004844">
    <property type="term" value="F:uracil DNA N-glycosylase activity"/>
    <property type="evidence" value="ECO:0007669"/>
    <property type="project" value="UniProtKB-UniRule"/>
</dbReference>
<dbReference type="PANTHER" id="PTHR11264:SF7">
    <property type="entry name" value="URACIL-DNA GLYCOSYLASE"/>
    <property type="match status" value="1"/>
</dbReference>
<dbReference type="PROSITE" id="PS00130">
    <property type="entry name" value="U_DNA_GLYCOSYLASE"/>
    <property type="match status" value="1"/>
</dbReference>
<organism evidence="14 15">
    <name type="scientific">Steinernema hermaphroditum</name>
    <dbReference type="NCBI Taxonomy" id="289476"/>
    <lineage>
        <taxon>Eukaryota</taxon>
        <taxon>Metazoa</taxon>
        <taxon>Ecdysozoa</taxon>
        <taxon>Nematoda</taxon>
        <taxon>Chromadorea</taxon>
        <taxon>Rhabditida</taxon>
        <taxon>Tylenchina</taxon>
        <taxon>Panagrolaimomorpha</taxon>
        <taxon>Strongyloidoidea</taxon>
        <taxon>Steinernematidae</taxon>
        <taxon>Steinernema</taxon>
    </lineage>
</organism>
<dbReference type="CDD" id="cd10027">
    <property type="entry name" value="UDG-F1-like"/>
    <property type="match status" value="1"/>
</dbReference>
<dbReference type="PANTHER" id="PTHR11264">
    <property type="entry name" value="URACIL-DNA GLYCOSYLASE"/>
    <property type="match status" value="1"/>
</dbReference>
<dbReference type="InterPro" id="IPR056515">
    <property type="entry name" value="INO80E_N"/>
</dbReference>
<name>A0AA39M2P5_9BILA</name>
<proteinExistence type="inferred from homology"/>